<evidence type="ECO:0000256" key="4">
    <source>
        <dbReference type="ARBA" id="ARBA00022825"/>
    </source>
</evidence>
<dbReference type="PROSITE" id="PS51892">
    <property type="entry name" value="SUBTILASE"/>
    <property type="match status" value="1"/>
</dbReference>
<evidence type="ECO:0000256" key="7">
    <source>
        <dbReference type="SAM" id="SignalP"/>
    </source>
</evidence>
<keyword evidence="7" id="KW-0732">Signal</keyword>
<dbReference type="EMBL" id="KK101283">
    <property type="protein sequence ID" value="KIZ01448.1"/>
    <property type="molecule type" value="Genomic_DNA"/>
</dbReference>
<evidence type="ECO:0000256" key="2">
    <source>
        <dbReference type="ARBA" id="ARBA00022670"/>
    </source>
</evidence>
<feature type="active site" description="Charge relay system" evidence="5">
    <location>
        <position position="532"/>
    </location>
</feature>
<gene>
    <name evidence="9" type="ORF">MNEG_6512</name>
</gene>
<accession>A0A0D2JQR4</accession>
<dbReference type="InterPro" id="IPR036852">
    <property type="entry name" value="Peptidase_S8/S53_dom_sf"/>
</dbReference>
<feature type="region of interest" description="Disordered" evidence="6">
    <location>
        <begin position="713"/>
        <end position="742"/>
    </location>
</feature>
<dbReference type="OrthoDB" id="640735at2759"/>
<dbReference type="Gene3D" id="2.60.120.430">
    <property type="entry name" value="Galactose-binding lectin"/>
    <property type="match status" value="1"/>
</dbReference>
<dbReference type="GO" id="GO:0004252">
    <property type="term" value="F:serine-type endopeptidase activity"/>
    <property type="evidence" value="ECO:0007669"/>
    <property type="project" value="UniProtKB-UniRule"/>
</dbReference>
<evidence type="ECO:0000256" key="3">
    <source>
        <dbReference type="ARBA" id="ARBA00022801"/>
    </source>
</evidence>
<dbReference type="STRING" id="145388.A0A0D2JQR4"/>
<evidence type="ECO:0000313" key="9">
    <source>
        <dbReference type="EMBL" id="KIZ01448.1"/>
    </source>
</evidence>
<dbReference type="CDD" id="cd04077">
    <property type="entry name" value="Peptidases_S8_PCSK9_ProteinaseK_like"/>
    <property type="match status" value="1"/>
</dbReference>
<proteinExistence type="inferred from homology"/>
<keyword evidence="10" id="KW-1185">Reference proteome</keyword>
<keyword evidence="4 5" id="KW-0720">Serine protease</keyword>
<reference evidence="9 10" key="1">
    <citation type="journal article" date="2013" name="BMC Genomics">
        <title>Reconstruction of the lipid metabolism for the microalga Monoraphidium neglectum from its genome sequence reveals characteristics suitable for biofuel production.</title>
        <authorList>
            <person name="Bogen C."/>
            <person name="Al-Dilaimi A."/>
            <person name="Albersmeier A."/>
            <person name="Wichmann J."/>
            <person name="Grundmann M."/>
            <person name="Rupp O."/>
            <person name="Lauersen K.J."/>
            <person name="Blifernez-Klassen O."/>
            <person name="Kalinowski J."/>
            <person name="Goesmann A."/>
            <person name="Mussgnug J.H."/>
            <person name="Kruse O."/>
        </authorList>
    </citation>
    <scope>NUCLEOTIDE SEQUENCE [LARGE SCALE GENOMIC DNA]</scope>
    <source>
        <strain evidence="9 10">SAG 48.87</strain>
    </source>
</reference>
<name>A0A0D2JQR4_9CHLO</name>
<evidence type="ECO:0000256" key="6">
    <source>
        <dbReference type="SAM" id="MobiDB-lite"/>
    </source>
</evidence>
<dbReference type="PROSITE" id="PS00138">
    <property type="entry name" value="SUBTILASE_SER"/>
    <property type="match status" value="1"/>
</dbReference>
<dbReference type="GO" id="GO:0006508">
    <property type="term" value="P:proteolysis"/>
    <property type="evidence" value="ECO:0007669"/>
    <property type="project" value="UniProtKB-KW"/>
</dbReference>
<dbReference type="GO" id="GO:0008240">
    <property type="term" value="F:tripeptidyl-peptidase activity"/>
    <property type="evidence" value="ECO:0007669"/>
    <property type="project" value="TreeGrafter"/>
</dbReference>
<dbReference type="InterPro" id="IPR015500">
    <property type="entry name" value="Peptidase_S8_subtilisin-rel"/>
</dbReference>
<keyword evidence="3 5" id="KW-0378">Hydrolase</keyword>
<feature type="compositionally biased region" description="Pro residues" evidence="6">
    <location>
        <begin position="715"/>
        <end position="735"/>
    </location>
</feature>
<feature type="chain" id="PRO_5002245100" evidence="7">
    <location>
        <begin position="24"/>
        <end position="765"/>
    </location>
</feature>
<evidence type="ECO:0000313" key="10">
    <source>
        <dbReference type="Proteomes" id="UP000054498"/>
    </source>
</evidence>
<dbReference type="InterPro" id="IPR023828">
    <property type="entry name" value="Peptidase_S8_Ser-AS"/>
</dbReference>
<dbReference type="Proteomes" id="UP000054498">
    <property type="component" value="Unassembled WGS sequence"/>
</dbReference>
<organism evidence="9 10">
    <name type="scientific">Monoraphidium neglectum</name>
    <dbReference type="NCBI Taxonomy" id="145388"/>
    <lineage>
        <taxon>Eukaryota</taxon>
        <taxon>Viridiplantae</taxon>
        <taxon>Chlorophyta</taxon>
        <taxon>core chlorophytes</taxon>
        <taxon>Chlorophyceae</taxon>
        <taxon>CS clade</taxon>
        <taxon>Sphaeropleales</taxon>
        <taxon>Selenastraceae</taxon>
        <taxon>Monoraphidium</taxon>
    </lineage>
</organism>
<dbReference type="InterPro" id="IPR050131">
    <property type="entry name" value="Peptidase_S8_subtilisin-like"/>
</dbReference>
<dbReference type="GeneID" id="25739388"/>
<dbReference type="PANTHER" id="PTHR43806:SF11">
    <property type="entry name" value="CEREVISIN-RELATED"/>
    <property type="match status" value="1"/>
</dbReference>
<evidence type="ECO:0000259" key="8">
    <source>
        <dbReference type="Pfam" id="PF00082"/>
    </source>
</evidence>
<feature type="domain" description="Peptidase S8/S53" evidence="8">
    <location>
        <begin position="499"/>
        <end position="600"/>
    </location>
</feature>
<feature type="signal peptide" evidence="7">
    <location>
        <begin position="1"/>
        <end position="23"/>
    </location>
</feature>
<dbReference type="SUPFAM" id="SSF52743">
    <property type="entry name" value="Subtilisin-like"/>
    <property type="match status" value="1"/>
</dbReference>
<dbReference type="Pfam" id="PF00082">
    <property type="entry name" value="Peptidase_S8"/>
    <property type="match status" value="2"/>
</dbReference>
<dbReference type="RefSeq" id="XP_013900467.1">
    <property type="nucleotide sequence ID" value="XM_014045013.1"/>
</dbReference>
<evidence type="ECO:0000256" key="1">
    <source>
        <dbReference type="ARBA" id="ARBA00011073"/>
    </source>
</evidence>
<dbReference type="KEGG" id="mng:MNEG_6512"/>
<comment type="similarity">
    <text evidence="1 5">Belongs to the peptidase S8 family.</text>
</comment>
<dbReference type="GO" id="GO:0005829">
    <property type="term" value="C:cytosol"/>
    <property type="evidence" value="ECO:0007669"/>
    <property type="project" value="TreeGrafter"/>
</dbReference>
<evidence type="ECO:0000256" key="5">
    <source>
        <dbReference type="PROSITE-ProRule" id="PRU01240"/>
    </source>
</evidence>
<feature type="active site" description="Charge relay system" evidence="5">
    <location>
        <position position="501"/>
    </location>
</feature>
<dbReference type="AlphaFoldDB" id="A0A0D2JQR4"/>
<dbReference type="PRINTS" id="PR00723">
    <property type="entry name" value="SUBTILISIN"/>
</dbReference>
<dbReference type="InterPro" id="IPR000209">
    <property type="entry name" value="Peptidase_S8/S53_dom"/>
</dbReference>
<sequence>MAPLRPALALLLAFLVTIQGQQASVQVEPQTATEAVDPIATVAVESTTTVIYKSGFGPGWRDASYGCIKCASDTTSPRDTSTASFTASVAAWGALVLAANQSFPPDGVLDFWVRGSGVMFVSIFLEDTRGRRFSKDVRLSRPDLDTDVVTIHGSDDAGWIHISISVAGLADSSGADGAKAATEYNRVVFKDVSGVGFKLALDDVRIVQAVSMAQISDAFLLLQASSSRIAPLFNADLVAPQVTNSRYIVRFKESQTLSTAQSVCDELKGSLPAGATQRFRGFCDNSFFALQSGAQSSKLAWRFVPVTVKSADDLKALRTSLADKIQYVEADLTAYAYPTHPKVSSFRARARSLSGFRDDQEAAAAAAGVPAPAPVEVDGDTSAAEGQAVAAESSQGGAVAASGGVDVFPPTLPPDEQAYRVLPAPDGRNGTVSAAADVWAQSGARSWGQDRMDQLRLPLDGVYNPGDLDGRGVHGVRRRRLAAATPLSAGSDSRRRLFVIDTGLRASHADFRGRVGQGATFVGNSYADDHGHGTHASGTAVGAIHGIARSATLHPVKALDSQGAGSYSNIISGMQWVKSYVANNGIRSAVVSLSLGGPRSAALNDAAADLTAAGITDALASYSNIGSCLSVFAPGSSIVSAGYTDDNAESTMSGTSMATPHVAGAAALYLQAFPGAAPAAVKRALQSAALRASFDPSSAPYLALAIASRLRPSAAPAPTPSPTATPKPSPSPQPTAPTTTNPLFPSFGFTKPSWCSSCPACAFCS</sequence>
<keyword evidence="2 5" id="KW-0645">Protease</keyword>
<protein>
    <submittedName>
        <fullName evidence="9">Extracellular serine proteinase</fullName>
    </submittedName>
</protein>
<dbReference type="Gene3D" id="3.40.50.200">
    <property type="entry name" value="Peptidase S8/S53 domain"/>
    <property type="match status" value="2"/>
</dbReference>
<feature type="domain" description="Peptidase S8/S53" evidence="8">
    <location>
        <begin position="616"/>
        <end position="689"/>
    </location>
</feature>
<feature type="active site" description="Charge relay system" evidence="5">
    <location>
        <position position="656"/>
    </location>
</feature>
<dbReference type="InterPro" id="IPR034193">
    <property type="entry name" value="PCSK9_ProteinaseK-like"/>
</dbReference>
<dbReference type="PANTHER" id="PTHR43806">
    <property type="entry name" value="PEPTIDASE S8"/>
    <property type="match status" value="1"/>
</dbReference>